<dbReference type="EMBL" id="BAAAHH010000003">
    <property type="protein sequence ID" value="GAA0942479.1"/>
    <property type="molecule type" value="Genomic_DNA"/>
</dbReference>
<feature type="domain" description="MOSC" evidence="1">
    <location>
        <begin position="109"/>
        <end position="271"/>
    </location>
</feature>
<dbReference type="SUPFAM" id="SSF50800">
    <property type="entry name" value="PK beta-barrel domain-like"/>
    <property type="match status" value="1"/>
</dbReference>
<dbReference type="RefSeq" id="WP_344237913.1">
    <property type="nucleotide sequence ID" value="NZ_BAAAHH010000003.1"/>
</dbReference>
<name>A0ABN1QH75_9ACTN</name>
<evidence type="ECO:0000259" key="1">
    <source>
        <dbReference type="PROSITE" id="PS51340"/>
    </source>
</evidence>
<dbReference type="InterPro" id="IPR005303">
    <property type="entry name" value="MOCOS_middle"/>
</dbReference>
<comment type="caution">
    <text evidence="2">The sequence shown here is derived from an EMBL/GenBank/DDBJ whole genome shotgun (WGS) entry which is preliminary data.</text>
</comment>
<proteinExistence type="predicted"/>
<accession>A0ABN1QH75</accession>
<dbReference type="InterPro" id="IPR005302">
    <property type="entry name" value="MoCF_Sase_C"/>
</dbReference>
<dbReference type="Pfam" id="PF03476">
    <property type="entry name" value="MOSC_N"/>
    <property type="match status" value="1"/>
</dbReference>
<reference evidence="2 3" key="1">
    <citation type="journal article" date="2019" name="Int. J. Syst. Evol. Microbiol.">
        <title>The Global Catalogue of Microorganisms (GCM) 10K type strain sequencing project: providing services to taxonomists for standard genome sequencing and annotation.</title>
        <authorList>
            <consortium name="The Broad Institute Genomics Platform"/>
            <consortium name="The Broad Institute Genome Sequencing Center for Infectious Disease"/>
            <person name="Wu L."/>
            <person name="Ma J."/>
        </authorList>
    </citation>
    <scope>NUCLEOTIDE SEQUENCE [LARGE SCALE GENOMIC DNA]</scope>
    <source>
        <strain evidence="2 3">JCM 10696</strain>
    </source>
</reference>
<dbReference type="Proteomes" id="UP001500665">
    <property type="component" value="Unassembled WGS sequence"/>
</dbReference>
<organism evidence="2 3">
    <name type="scientific">Actinocorallia libanotica</name>
    <dbReference type="NCBI Taxonomy" id="46162"/>
    <lineage>
        <taxon>Bacteria</taxon>
        <taxon>Bacillati</taxon>
        <taxon>Actinomycetota</taxon>
        <taxon>Actinomycetes</taxon>
        <taxon>Streptosporangiales</taxon>
        <taxon>Thermomonosporaceae</taxon>
        <taxon>Actinocorallia</taxon>
    </lineage>
</organism>
<dbReference type="Pfam" id="PF03473">
    <property type="entry name" value="MOSC"/>
    <property type="match status" value="1"/>
</dbReference>
<gene>
    <name evidence="2" type="ORF">GCM10009550_13740</name>
</gene>
<keyword evidence="3" id="KW-1185">Reference proteome</keyword>
<dbReference type="Gene3D" id="2.40.33.20">
    <property type="entry name" value="PK beta-barrel domain-like"/>
    <property type="match status" value="1"/>
</dbReference>
<dbReference type="PROSITE" id="PS51340">
    <property type="entry name" value="MOSC"/>
    <property type="match status" value="1"/>
</dbReference>
<sequence>MEEVLGIRRYPLKSAAAEDLIEAELGEHGLSGDRTWACLDADGTVGSAKQPRLWAGLLAVGARLEAAPDEVAITVPGAATVLAGSPEADAAVTALLGRPVRLTRTAPPRALRHHRWPDEPGMIPDWADAAPGGEETVAVRDGSGDGRFYDFGVLHVVTSGALARLRAEHGAEVDPVRFRPNLVVGLDEDPEPGQRLRIGSHAVIEVAVPTPRCVIPSLSHGRAPGDRTLLRTLARHHRREVPGFGRATCFGFYAAVVRPGPIRTGDPVAATGDQST</sequence>
<protein>
    <submittedName>
        <fullName evidence="2">MOSC domain-containing protein</fullName>
    </submittedName>
</protein>
<evidence type="ECO:0000313" key="2">
    <source>
        <dbReference type="EMBL" id="GAA0942479.1"/>
    </source>
</evidence>
<dbReference type="InterPro" id="IPR011037">
    <property type="entry name" value="Pyrv_Knase-like_insert_dom_sf"/>
</dbReference>
<evidence type="ECO:0000313" key="3">
    <source>
        <dbReference type="Proteomes" id="UP001500665"/>
    </source>
</evidence>